<evidence type="ECO:0000313" key="1">
    <source>
        <dbReference type="EMBL" id="KAJ8407027.1"/>
    </source>
</evidence>
<keyword evidence="2" id="KW-1185">Reference proteome</keyword>
<protein>
    <submittedName>
        <fullName evidence="1">Uncharacterized protein</fullName>
    </submittedName>
</protein>
<name>A0AAD7SQL3_9TELE</name>
<dbReference type="EMBL" id="JAINUG010000041">
    <property type="protein sequence ID" value="KAJ8407027.1"/>
    <property type="molecule type" value="Genomic_DNA"/>
</dbReference>
<dbReference type="Proteomes" id="UP001221898">
    <property type="component" value="Unassembled WGS sequence"/>
</dbReference>
<sequence>MAPRSPPHSMWGSEVIEKLNCIWRFPSQSKSQACSMGICTGAEACIVPVSKSVIVLEPVTKVFIFPWKRICPQGGKSRQWGGLVFRKAGCAAAHCTCQKASPRAQHRG</sequence>
<comment type="caution">
    <text evidence="1">The sequence shown here is derived from an EMBL/GenBank/DDBJ whole genome shotgun (WGS) entry which is preliminary data.</text>
</comment>
<gene>
    <name evidence="1" type="ORF">AAFF_G00293030</name>
</gene>
<reference evidence="1" key="1">
    <citation type="journal article" date="2023" name="Science">
        <title>Genome structures resolve the early diversification of teleost fishes.</title>
        <authorList>
            <person name="Parey E."/>
            <person name="Louis A."/>
            <person name="Montfort J."/>
            <person name="Bouchez O."/>
            <person name="Roques C."/>
            <person name="Iampietro C."/>
            <person name="Lluch J."/>
            <person name="Castinel A."/>
            <person name="Donnadieu C."/>
            <person name="Desvignes T."/>
            <person name="Floi Bucao C."/>
            <person name="Jouanno E."/>
            <person name="Wen M."/>
            <person name="Mejri S."/>
            <person name="Dirks R."/>
            <person name="Jansen H."/>
            <person name="Henkel C."/>
            <person name="Chen W.J."/>
            <person name="Zahm M."/>
            <person name="Cabau C."/>
            <person name="Klopp C."/>
            <person name="Thompson A.W."/>
            <person name="Robinson-Rechavi M."/>
            <person name="Braasch I."/>
            <person name="Lecointre G."/>
            <person name="Bobe J."/>
            <person name="Postlethwait J.H."/>
            <person name="Berthelot C."/>
            <person name="Roest Crollius H."/>
            <person name="Guiguen Y."/>
        </authorList>
    </citation>
    <scope>NUCLEOTIDE SEQUENCE</scope>
    <source>
        <strain evidence="1">NC1722</strain>
    </source>
</reference>
<evidence type="ECO:0000313" key="2">
    <source>
        <dbReference type="Proteomes" id="UP001221898"/>
    </source>
</evidence>
<dbReference type="AlphaFoldDB" id="A0AAD7SQL3"/>
<accession>A0AAD7SQL3</accession>
<proteinExistence type="predicted"/>
<organism evidence="1 2">
    <name type="scientific">Aldrovandia affinis</name>
    <dbReference type="NCBI Taxonomy" id="143900"/>
    <lineage>
        <taxon>Eukaryota</taxon>
        <taxon>Metazoa</taxon>
        <taxon>Chordata</taxon>
        <taxon>Craniata</taxon>
        <taxon>Vertebrata</taxon>
        <taxon>Euteleostomi</taxon>
        <taxon>Actinopterygii</taxon>
        <taxon>Neopterygii</taxon>
        <taxon>Teleostei</taxon>
        <taxon>Notacanthiformes</taxon>
        <taxon>Halosauridae</taxon>
        <taxon>Aldrovandia</taxon>
    </lineage>
</organism>